<accession>A0A0F9E152</accession>
<evidence type="ECO:0000313" key="1">
    <source>
        <dbReference type="EMBL" id="KKL23661.1"/>
    </source>
</evidence>
<comment type="caution">
    <text evidence="1">The sequence shown here is derived from an EMBL/GenBank/DDBJ whole genome shotgun (WGS) entry which is preliminary data.</text>
</comment>
<reference evidence="1" key="1">
    <citation type="journal article" date="2015" name="Nature">
        <title>Complex archaea that bridge the gap between prokaryotes and eukaryotes.</title>
        <authorList>
            <person name="Spang A."/>
            <person name="Saw J.H."/>
            <person name="Jorgensen S.L."/>
            <person name="Zaremba-Niedzwiedzka K."/>
            <person name="Martijn J."/>
            <person name="Lind A.E."/>
            <person name="van Eijk R."/>
            <person name="Schleper C."/>
            <person name="Guy L."/>
            <person name="Ettema T.J."/>
        </authorList>
    </citation>
    <scope>NUCLEOTIDE SEQUENCE</scope>
</reference>
<dbReference type="EMBL" id="LAZR01036892">
    <property type="protein sequence ID" value="KKL23661.1"/>
    <property type="molecule type" value="Genomic_DNA"/>
</dbReference>
<gene>
    <name evidence="1" type="ORF">LCGC14_2423170</name>
</gene>
<protein>
    <submittedName>
        <fullName evidence="1">Uncharacterized protein</fullName>
    </submittedName>
</protein>
<name>A0A0F9E152_9ZZZZ</name>
<proteinExistence type="predicted"/>
<sequence length="66" mass="7576">MTKDEIIAGIDEQLASLERLRNFLESLRPEELLIQTFVHGVMGFLVTAVDYLQVNLVEIKNKVRMS</sequence>
<organism evidence="1">
    <name type="scientific">marine sediment metagenome</name>
    <dbReference type="NCBI Taxonomy" id="412755"/>
    <lineage>
        <taxon>unclassified sequences</taxon>
        <taxon>metagenomes</taxon>
        <taxon>ecological metagenomes</taxon>
    </lineage>
</organism>
<dbReference type="AlphaFoldDB" id="A0A0F9E152"/>